<organism evidence="7 8">
    <name type="scientific">Alteripontixanthobacter maritimus</name>
    <dbReference type="NCBI Taxonomy" id="2161824"/>
    <lineage>
        <taxon>Bacteria</taxon>
        <taxon>Pseudomonadati</taxon>
        <taxon>Pseudomonadota</taxon>
        <taxon>Alphaproteobacteria</taxon>
        <taxon>Sphingomonadales</taxon>
        <taxon>Erythrobacteraceae</taxon>
        <taxon>Alteripontixanthobacter</taxon>
    </lineage>
</organism>
<dbReference type="GO" id="GO:0016020">
    <property type="term" value="C:membrane"/>
    <property type="evidence" value="ECO:0007669"/>
    <property type="project" value="UniProtKB-SubCell"/>
</dbReference>
<comment type="caution">
    <text evidence="7">The sequence shown here is derived from an EMBL/GenBank/DDBJ whole genome shotgun (WGS) entry which is preliminary data.</text>
</comment>
<dbReference type="EMBL" id="QBKA01000002">
    <property type="protein sequence ID" value="RDC59425.1"/>
    <property type="molecule type" value="Genomic_DNA"/>
</dbReference>
<reference evidence="7 8" key="1">
    <citation type="submission" date="2018-04" db="EMBL/GenBank/DDBJ databases">
        <title>Altererythrobacter sp. HME9302 genome sequencing and assembly.</title>
        <authorList>
            <person name="Kang H."/>
            <person name="Kim H."/>
            <person name="Joh K."/>
        </authorList>
    </citation>
    <scope>NUCLEOTIDE SEQUENCE [LARGE SCALE GENOMIC DNA]</scope>
    <source>
        <strain evidence="7 8">HME9302</strain>
    </source>
</reference>
<evidence type="ECO:0000256" key="5">
    <source>
        <dbReference type="ARBA" id="ARBA00023136"/>
    </source>
</evidence>
<evidence type="ECO:0000256" key="1">
    <source>
        <dbReference type="ARBA" id="ARBA00004370"/>
    </source>
</evidence>
<keyword evidence="3 6" id="KW-0812">Transmembrane</keyword>
<evidence type="ECO:0000256" key="6">
    <source>
        <dbReference type="SAM" id="Phobius"/>
    </source>
</evidence>
<dbReference type="PROSITE" id="PS01309">
    <property type="entry name" value="UPF0057"/>
    <property type="match status" value="1"/>
</dbReference>
<evidence type="ECO:0000256" key="2">
    <source>
        <dbReference type="ARBA" id="ARBA00009530"/>
    </source>
</evidence>
<dbReference type="InterPro" id="IPR000612">
    <property type="entry name" value="PMP3"/>
</dbReference>
<comment type="subcellular location">
    <subcellularLocation>
        <location evidence="1">Membrane</location>
    </subcellularLocation>
</comment>
<dbReference type="PANTHER" id="PTHR21659">
    <property type="entry name" value="HYDROPHOBIC PROTEIN RCI2 LOW TEMPERATURE AND SALT RESPONSIVE PROTEIN LTI6 -RELATED"/>
    <property type="match status" value="1"/>
</dbReference>
<evidence type="ECO:0000313" key="7">
    <source>
        <dbReference type="EMBL" id="RDC59425.1"/>
    </source>
</evidence>
<comment type="similarity">
    <text evidence="2">Belongs to the UPF0057 (PMP3) family.</text>
</comment>
<dbReference type="Pfam" id="PF01679">
    <property type="entry name" value="Pmp3"/>
    <property type="match status" value="1"/>
</dbReference>
<feature type="transmembrane region" description="Helical" evidence="6">
    <location>
        <begin position="42"/>
        <end position="59"/>
    </location>
</feature>
<keyword evidence="8" id="KW-1185">Reference proteome</keyword>
<dbReference type="AlphaFoldDB" id="A0A369Q7B1"/>
<evidence type="ECO:0000256" key="4">
    <source>
        <dbReference type="ARBA" id="ARBA00022989"/>
    </source>
</evidence>
<dbReference type="PANTHER" id="PTHR21659:SF42">
    <property type="entry name" value="UPF0057 MEMBRANE PROTEIN ZK632.10-RELATED"/>
    <property type="match status" value="1"/>
</dbReference>
<sequence>MDPDAASLTDFSRPEGTTLAERLHGPRVVEPIPKILQTERNFQMMAILTLIATILLPPLGVAMKHGLDRDFIINLVLTIILFVPGLIHGIYVNYLR</sequence>
<protein>
    <submittedName>
        <fullName evidence="7">Plasma membrane proteolipid</fullName>
    </submittedName>
</protein>
<feature type="transmembrane region" description="Helical" evidence="6">
    <location>
        <begin position="71"/>
        <end position="91"/>
    </location>
</feature>
<name>A0A369Q7B1_9SPHN</name>
<proteinExistence type="inferred from homology"/>
<keyword evidence="4 6" id="KW-1133">Transmembrane helix</keyword>
<evidence type="ECO:0000313" key="8">
    <source>
        <dbReference type="Proteomes" id="UP000253727"/>
    </source>
</evidence>
<dbReference type="Proteomes" id="UP000253727">
    <property type="component" value="Unassembled WGS sequence"/>
</dbReference>
<keyword evidence="5 6" id="KW-0472">Membrane</keyword>
<accession>A0A369Q7B1</accession>
<gene>
    <name evidence="7" type="ORF">HME9302_00613</name>
</gene>
<evidence type="ECO:0000256" key="3">
    <source>
        <dbReference type="ARBA" id="ARBA00022692"/>
    </source>
</evidence>